<dbReference type="SMART" id="SM00228">
    <property type="entry name" value="PDZ"/>
    <property type="match status" value="1"/>
</dbReference>
<keyword evidence="8 11" id="KW-1133">Transmembrane helix</keyword>
<dbReference type="PANTHER" id="PTHR42837">
    <property type="entry name" value="REGULATOR OF SIGMA-E PROTEASE RSEP"/>
    <property type="match status" value="1"/>
</dbReference>
<comment type="caution">
    <text evidence="13">The sequence shown here is derived from an EMBL/GenBank/DDBJ whole genome shotgun (WGS) entry which is preliminary data.</text>
</comment>
<protein>
    <recommendedName>
        <fullName evidence="11">Zinc metalloprotease</fullName>
        <ecNumber evidence="11">3.4.24.-</ecNumber>
    </recommendedName>
</protein>
<evidence type="ECO:0000256" key="2">
    <source>
        <dbReference type="ARBA" id="ARBA00004141"/>
    </source>
</evidence>
<feature type="domain" description="PDZ" evidence="12">
    <location>
        <begin position="187"/>
        <end position="261"/>
    </location>
</feature>
<dbReference type="EMBL" id="JPVP01000051">
    <property type="protein sequence ID" value="KGR86450.1"/>
    <property type="molecule type" value="Genomic_DNA"/>
</dbReference>
<dbReference type="Proteomes" id="UP000030437">
    <property type="component" value="Unassembled WGS sequence"/>
</dbReference>
<evidence type="ECO:0000256" key="10">
    <source>
        <dbReference type="ARBA" id="ARBA00023136"/>
    </source>
</evidence>
<sequence length="425" mass="47503">MQTIIAFIIIFGSLVFFHELGHFIFAKRAGIMVREFAIGMGPKIFSMTKGETLYTIRLLPIGGYVRMAGEDFDAIELQPGYRVALVTNEDNVVEKIILNQNNHHPNVVFLEVERADLNKELWIEGYDEDDESEEQRLIRYQVSRAAVLVENGKETVIAPFDRQFDSKTVGQRAMTIFAGPLFNFILAFFIFILIGLFQGVPTYEPIITQVTDDGPAKAAGMQDGDYVKAINGTPITTWQELSETISKNPGNPLKFTVEREGQPVSLAITPKTVKAEDGAKAGQIGVLYETPYKKAPLQAIPNAAENTYNWTVQIVKMLGKLVTGQFSIDDLSGPVGIYKNTEEVAKYGIYNLMHWAAVLSINLGIMNLLPLPALDGGRLLFFAFEAVRGRPVNREKEGLIHFVGIVLLMILMVVVTWNDIQRFFF</sequence>
<evidence type="ECO:0000256" key="6">
    <source>
        <dbReference type="ARBA" id="ARBA00022801"/>
    </source>
</evidence>
<dbReference type="CDD" id="cd06163">
    <property type="entry name" value="S2P-M50_PDZ_RseP-like"/>
    <property type="match status" value="1"/>
</dbReference>
<evidence type="ECO:0000256" key="3">
    <source>
        <dbReference type="ARBA" id="ARBA00007931"/>
    </source>
</evidence>
<dbReference type="InterPro" id="IPR008915">
    <property type="entry name" value="Peptidase_M50"/>
</dbReference>
<organism evidence="13 14">
    <name type="scientific">Lysinibacillus odysseyi 34hs-1 = NBRC 100172</name>
    <dbReference type="NCBI Taxonomy" id="1220589"/>
    <lineage>
        <taxon>Bacteria</taxon>
        <taxon>Bacillati</taxon>
        <taxon>Bacillota</taxon>
        <taxon>Bacilli</taxon>
        <taxon>Bacillales</taxon>
        <taxon>Bacillaceae</taxon>
        <taxon>Lysinibacillus</taxon>
    </lineage>
</organism>
<keyword evidence="11" id="KW-0479">Metal-binding</keyword>
<evidence type="ECO:0000256" key="4">
    <source>
        <dbReference type="ARBA" id="ARBA00022670"/>
    </source>
</evidence>
<feature type="transmembrane region" description="Helical" evidence="11">
    <location>
        <begin position="176"/>
        <end position="197"/>
    </location>
</feature>
<comment type="subcellular location">
    <subcellularLocation>
        <location evidence="2">Membrane</location>
        <topology evidence="2">Multi-pass membrane protein</topology>
    </subcellularLocation>
</comment>
<dbReference type="CDD" id="cd23081">
    <property type="entry name" value="cpPDZ_EcRseP-like"/>
    <property type="match status" value="1"/>
</dbReference>
<dbReference type="InterPro" id="IPR041489">
    <property type="entry name" value="PDZ_6"/>
</dbReference>
<keyword evidence="7 11" id="KW-0862">Zinc</keyword>
<dbReference type="InterPro" id="IPR001478">
    <property type="entry name" value="PDZ"/>
</dbReference>
<dbReference type="NCBIfam" id="TIGR00054">
    <property type="entry name" value="RIP metalloprotease RseP"/>
    <property type="match status" value="1"/>
</dbReference>
<evidence type="ECO:0000313" key="13">
    <source>
        <dbReference type="EMBL" id="KGR86450.1"/>
    </source>
</evidence>
<dbReference type="AlphaFoldDB" id="A0A0A3ISJ4"/>
<evidence type="ECO:0000256" key="9">
    <source>
        <dbReference type="ARBA" id="ARBA00023049"/>
    </source>
</evidence>
<feature type="transmembrane region" description="Helical" evidence="11">
    <location>
        <begin position="398"/>
        <end position="417"/>
    </location>
</feature>
<keyword evidence="10 11" id="KW-0472">Membrane</keyword>
<comment type="similarity">
    <text evidence="3 11">Belongs to the peptidase M50B family.</text>
</comment>
<keyword evidence="6 11" id="KW-0378">Hydrolase</keyword>
<dbReference type="SUPFAM" id="SSF50156">
    <property type="entry name" value="PDZ domain-like"/>
    <property type="match status" value="1"/>
</dbReference>
<dbReference type="Gene3D" id="2.30.42.10">
    <property type="match status" value="1"/>
</dbReference>
<gene>
    <name evidence="13" type="ORF">CD32_06055</name>
</gene>
<dbReference type="MEROPS" id="M50.A11"/>
<dbReference type="GO" id="GO:0006508">
    <property type="term" value="P:proteolysis"/>
    <property type="evidence" value="ECO:0007669"/>
    <property type="project" value="UniProtKB-KW"/>
</dbReference>
<comment type="cofactor">
    <cofactor evidence="1 11">
        <name>Zn(2+)</name>
        <dbReference type="ChEBI" id="CHEBI:29105"/>
    </cofactor>
</comment>
<dbReference type="OrthoDB" id="9782003at2"/>
<reference evidence="13 14" key="1">
    <citation type="submission" date="2014-02" db="EMBL/GenBank/DDBJ databases">
        <title>Draft genome sequence of Lysinibacillus odysseyi NBRC 100172.</title>
        <authorList>
            <person name="Zhang F."/>
            <person name="Wang G."/>
            <person name="Zhang L."/>
        </authorList>
    </citation>
    <scope>NUCLEOTIDE SEQUENCE [LARGE SCALE GENOMIC DNA]</scope>
    <source>
        <strain evidence="13 14">NBRC 100172</strain>
    </source>
</reference>
<dbReference type="Pfam" id="PF17820">
    <property type="entry name" value="PDZ_6"/>
    <property type="match status" value="1"/>
</dbReference>
<keyword evidence="9 11" id="KW-0482">Metalloprotease</keyword>
<name>A0A0A3ISJ4_9BACI</name>
<keyword evidence="14" id="KW-1185">Reference proteome</keyword>
<feature type="transmembrane region" description="Helical" evidence="11">
    <location>
        <begin position="6"/>
        <end position="25"/>
    </location>
</feature>
<evidence type="ECO:0000313" key="14">
    <source>
        <dbReference type="Proteomes" id="UP000030437"/>
    </source>
</evidence>
<dbReference type="eggNOG" id="COG0750">
    <property type="taxonomic scope" value="Bacteria"/>
</dbReference>
<dbReference type="InterPro" id="IPR036034">
    <property type="entry name" value="PDZ_sf"/>
</dbReference>
<dbReference type="GO" id="GO:0016020">
    <property type="term" value="C:membrane"/>
    <property type="evidence" value="ECO:0007669"/>
    <property type="project" value="UniProtKB-SubCell"/>
</dbReference>
<dbReference type="GO" id="GO:0004222">
    <property type="term" value="F:metalloendopeptidase activity"/>
    <property type="evidence" value="ECO:0007669"/>
    <property type="project" value="InterPro"/>
</dbReference>
<evidence type="ECO:0000256" key="5">
    <source>
        <dbReference type="ARBA" id="ARBA00022692"/>
    </source>
</evidence>
<accession>A0A0A3ISJ4</accession>
<dbReference type="STRING" id="1220589.CD32_06055"/>
<keyword evidence="5 11" id="KW-0812">Transmembrane</keyword>
<proteinExistence type="inferred from homology"/>
<evidence type="ECO:0000256" key="1">
    <source>
        <dbReference type="ARBA" id="ARBA00001947"/>
    </source>
</evidence>
<dbReference type="GO" id="GO:0046872">
    <property type="term" value="F:metal ion binding"/>
    <property type="evidence" value="ECO:0007669"/>
    <property type="project" value="UniProtKB-KW"/>
</dbReference>
<evidence type="ECO:0000259" key="12">
    <source>
        <dbReference type="SMART" id="SM00228"/>
    </source>
</evidence>
<dbReference type="EC" id="3.4.24.-" evidence="11"/>
<dbReference type="Pfam" id="PF02163">
    <property type="entry name" value="Peptidase_M50"/>
    <property type="match status" value="1"/>
</dbReference>
<dbReference type="RefSeq" id="WP_036152343.1">
    <property type="nucleotide sequence ID" value="NZ_AVCX01000014.1"/>
</dbReference>
<keyword evidence="4 13" id="KW-0645">Protease</keyword>
<dbReference type="InterPro" id="IPR004387">
    <property type="entry name" value="Pept_M50_Zn"/>
</dbReference>
<evidence type="ECO:0000256" key="11">
    <source>
        <dbReference type="RuleBase" id="RU362031"/>
    </source>
</evidence>
<evidence type="ECO:0000256" key="7">
    <source>
        <dbReference type="ARBA" id="ARBA00022833"/>
    </source>
</evidence>
<evidence type="ECO:0000256" key="8">
    <source>
        <dbReference type="ARBA" id="ARBA00022989"/>
    </source>
</evidence>
<dbReference type="PANTHER" id="PTHR42837:SF2">
    <property type="entry name" value="MEMBRANE METALLOPROTEASE ARASP2, CHLOROPLASTIC-RELATED"/>
    <property type="match status" value="1"/>
</dbReference>
<feature type="transmembrane region" description="Helical" evidence="11">
    <location>
        <begin position="352"/>
        <end position="371"/>
    </location>
</feature>